<dbReference type="AlphaFoldDB" id="A0A0E9T723"/>
<protein>
    <submittedName>
        <fullName evidence="1">Uncharacterized protein</fullName>
    </submittedName>
</protein>
<organism evidence="1">
    <name type="scientific">Anguilla anguilla</name>
    <name type="common">European freshwater eel</name>
    <name type="synonym">Muraena anguilla</name>
    <dbReference type="NCBI Taxonomy" id="7936"/>
    <lineage>
        <taxon>Eukaryota</taxon>
        <taxon>Metazoa</taxon>
        <taxon>Chordata</taxon>
        <taxon>Craniata</taxon>
        <taxon>Vertebrata</taxon>
        <taxon>Euteleostomi</taxon>
        <taxon>Actinopterygii</taxon>
        <taxon>Neopterygii</taxon>
        <taxon>Teleostei</taxon>
        <taxon>Anguilliformes</taxon>
        <taxon>Anguillidae</taxon>
        <taxon>Anguilla</taxon>
    </lineage>
</organism>
<accession>A0A0E9T723</accession>
<dbReference type="EMBL" id="GBXM01059370">
    <property type="protein sequence ID" value="JAH49207.1"/>
    <property type="molecule type" value="Transcribed_RNA"/>
</dbReference>
<sequence length="49" mass="5391">MILYDTESAGSPCCLREGCPDLCRTAWPAGWRRSRLCHCSPHQTPGSAL</sequence>
<name>A0A0E9T723_ANGAN</name>
<proteinExistence type="predicted"/>
<reference evidence="1" key="1">
    <citation type="submission" date="2014-11" db="EMBL/GenBank/DDBJ databases">
        <authorList>
            <person name="Amaro Gonzalez C."/>
        </authorList>
    </citation>
    <scope>NUCLEOTIDE SEQUENCE</scope>
</reference>
<reference evidence="1" key="2">
    <citation type="journal article" date="2015" name="Fish Shellfish Immunol.">
        <title>Early steps in the European eel (Anguilla anguilla)-Vibrio vulnificus interaction in the gills: Role of the RtxA13 toxin.</title>
        <authorList>
            <person name="Callol A."/>
            <person name="Pajuelo D."/>
            <person name="Ebbesson L."/>
            <person name="Teles M."/>
            <person name="MacKenzie S."/>
            <person name="Amaro C."/>
        </authorList>
    </citation>
    <scope>NUCLEOTIDE SEQUENCE</scope>
</reference>
<evidence type="ECO:0000313" key="1">
    <source>
        <dbReference type="EMBL" id="JAH49207.1"/>
    </source>
</evidence>